<dbReference type="KEGG" id="alus:STSP2_01301"/>
<protein>
    <submittedName>
        <fullName evidence="3">General stress protein 16O</fullName>
    </submittedName>
</protein>
<feature type="compositionally biased region" description="Acidic residues" evidence="2">
    <location>
        <begin position="170"/>
        <end position="185"/>
    </location>
</feature>
<dbReference type="STRING" id="1936003.STSP2_01301"/>
<dbReference type="RefSeq" id="WP_146660893.1">
    <property type="nucleotide sequence ID" value="NZ_CP019791.1"/>
</dbReference>
<keyword evidence="4" id="KW-1185">Reference proteome</keyword>
<gene>
    <name evidence="3" type="primary">yocK_1</name>
    <name evidence="3" type="ORF">STSP2_01301</name>
</gene>
<evidence type="ECO:0000256" key="2">
    <source>
        <dbReference type="SAM" id="MobiDB-lite"/>
    </source>
</evidence>
<organism evidence="3 4">
    <name type="scientific">Anaerohalosphaera lusitana</name>
    <dbReference type="NCBI Taxonomy" id="1936003"/>
    <lineage>
        <taxon>Bacteria</taxon>
        <taxon>Pseudomonadati</taxon>
        <taxon>Planctomycetota</taxon>
        <taxon>Phycisphaerae</taxon>
        <taxon>Sedimentisphaerales</taxon>
        <taxon>Anaerohalosphaeraceae</taxon>
        <taxon>Anaerohalosphaera</taxon>
    </lineage>
</organism>
<dbReference type="PANTHER" id="PTHR33823:SF4">
    <property type="entry name" value="GENERAL STRESS PROTEIN 16O"/>
    <property type="match status" value="1"/>
</dbReference>
<feature type="region of interest" description="Disordered" evidence="2">
    <location>
        <begin position="139"/>
        <end position="185"/>
    </location>
</feature>
<dbReference type="PANTHER" id="PTHR33823">
    <property type="entry name" value="RNA POLYMERASE-BINDING TRANSCRIPTION FACTOR DKSA-RELATED"/>
    <property type="match status" value="1"/>
</dbReference>
<evidence type="ECO:0000313" key="3">
    <source>
        <dbReference type="EMBL" id="AQT68146.1"/>
    </source>
</evidence>
<feature type="compositionally biased region" description="Acidic residues" evidence="2">
    <location>
        <begin position="146"/>
        <end position="163"/>
    </location>
</feature>
<evidence type="ECO:0000313" key="4">
    <source>
        <dbReference type="Proteomes" id="UP000189674"/>
    </source>
</evidence>
<evidence type="ECO:0000256" key="1">
    <source>
        <dbReference type="PROSITE-ProRule" id="PRU00510"/>
    </source>
</evidence>
<dbReference type="PROSITE" id="PS51128">
    <property type="entry name" value="ZF_DKSA_2"/>
    <property type="match status" value="1"/>
</dbReference>
<reference evidence="4" key="1">
    <citation type="submission" date="2017-02" db="EMBL/GenBank/DDBJ databases">
        <title>Comparative genomics and description of representatives of a novel lineage of planctomycetes thriving in anoxic sediments.</title>
        <authorList>
            <person name="Spring S."/>
            <person name="Bunk B."/>
            <person name="Sproer C."/>
        </authorList>
    </citation>
    <scope>NUCLEOTIDE SEQUENCE [LARGE SCALE GENOMIC DNA]</scope>
    <source>
        <strain evidence="4">ST-NAGAB-D1</strain>
    </source>
</reference>
<accession>A0A1U9NKV5</accession>
<name>A0A1U9NKV5_9BACT</name>
<dbReference type="AlphaFoldDB" id="A0A1U9NKV5"/>
<feature type="zinc finger region" description="dksA C4-type" evidence="1">
    <location>
        <begin position="96"/>
        <end position="120"/>
    </location>
</feature>
<proteinExistence type="predicted"/>
<dbReference type="SUPFAM" id="SSF109635">
    <property type="entry name" value="DnaK suppressor protein DksA, alpha-hairpin domain"/>
    <property type="match status" value="1"/>
</dbReference>
<dbReference type="EMBL" id="CP019791">
    <property type="protein sequence ID" value="AQT68146.1"/>
    <property type="molecule type" value="Genomic_DNA"/>
</dbReference>
<sequence>MEEQVMDGWLTPQRKSKYKRLLLMKLKEIMGDVSDMERGAFEGSSELSHMPVHLADLGTDNYELEFSLGLMESEKKTIREIIDALKRLEDGSFGICEGLGTPIEKPRLKAIPWTRYSMEYARMIEKGLANPSESFRRRKYDRSVIEEEDDEGGDEDLELEDLDLSSVGVDVDDEESEDAIEEDLD</sequence>
<dbReference type="Gene3D" id="1.20.120.910">
    <property type="entry name" value="DksA, coiled-coil domain"/>
    <property type="match status" value="1"/>
</dbReference>
<dbReference type="InterPro" id="IPR037187">
    <property type="entry name" value="DnaK_N"/>
</dbReference>
<dbReference type="Proteomes" id="UP000189674">
    <property type="component" value="Chromosome"/>
</dbReference>
<dbReference type="OrthoDB" id="9811543at2"/>